<dbReference type="Pfam" id="PF11951">
    <property type="entry name" value="Fungal_trans_2"/>
    <property type="match status" value="1"/>
</dbReference>
<feature type="compositionally biased region" description="Polar residues" evidence="3">
    <location>
        <begin position="181"/>
        <end position="193"/>
    </location>
</feature>
<name>A0ABY0HKZ1_9PEZI</name>
<dbReference type="PANTHER" id="PTHR37534">
    <property type="entry name" value="TRANSCRIPTIONAL ACTIVATOR PROTEIN UGA3"/>
    <property type="match status" value="1"/>
</dbReference>
<dbReference type="InterPro" id="IPR036864">
    <property type="entry name" value="Zn2-C6_fun-type_DNA-bd_sf"/>
</dbReference>
<dbReference type="InterPro" id="IPR001138">
    <property type="entry name" value="Zn2Cys6_DnaBD"/>
</dbReference>
<dbReference type="Proteomes" id="UP000294003">
    <property type="component" value="Unassembled WGS sequence"/>
</dbReference>
<organism evidence="5 6">
    <name type="scientific">Monosporascus cannonballus</name>
    <dbReference type="NCBI Taxonomy" id="155416"/>
    <lineage>
        <taxon>Eukaryota</taxon>
        <taxon>Fungi</taxon>
        <taxon>Dikarya</taxon>
        <taxon>Ascomycota</taxon>
        <taxon>Pezizomycotina</taxon>
        <taxon>Sordariomycetes</taxon>
        <taxon>Xylariomycetidae</taxon>
        <taxon>Xylariales</taxon>
        <taxon>Xylariales incertae sedis</taxon>
        <taxon>Monosporascus</taxon>
    </lineage>
</organism>
<dbReference type="CDD" id="cd00067">
    <property type="entry name" value="GAL4"/>
    <property type="match status" value="1"/>
</dbReference>
<keyword evidence="6" id="KW-1185">Reference proteome</keyword>
<feature type="domain" description="Zn(2)-C6 fungal-type" evidence="4">
    <location>
        <begin position="92"/>
        <end position="122"/>
    </location>
</feature>
<evidence type="ECO:0000259" key="4">
    <source>
        <dbReference type="PROSITE" id="PS50048"/>
    </source>
</evidence>
<evidence type="ECO:0000256" key="3">
    <source>
        <dbReference type="SAM" id="MobiDB-lite"/>
    </source>
</evidence>
<comment type="caution">
    <text evidence="5">The sequence shown here is derived from an EMBL/GenBank/DDBJ whole genome shotgun (WGS) entry which is preliminary data.</text>
</comment>
<dbReference type="PANTHER" id="PTHR37534:SF10">
    <property type="entry name" value="ZN(II)2CYS6 TRANSCRIPTION FACTOR (EUROFUNG)"/>
    <property type="match status" value="1"/>
</dbReference>
<dbReference type="SUPFAM" id="SSF57701">
    <property type="entry name" value="Zn2/Cys6 DNA-binding domain"/>
    <property type="match status" value="1"/>
</dbReference>
<evidence type="ECO:0000313" key="5">
    <source>
        <dbReference type="EMBL" id="RYO92925.1"/>
    </source>
</evidence>
<dbReference type="EMBL" id="QJNS01000023">
    <property type="protein sequence ID" value="RYO92925.1"/>
    <property type="molecule type" value="Genomic_DNA"/>
</dbReference>
<evidence type="ECO:0000256" key="2">
    <source>
        <dbReference type="ARBA" id="ARBA00023242"/>
    </source>
</evidence>
<dbReference type="Pfam" id="PF00172">
    <property type="entry name" value="Zn_clus"/>
    <property type="match status" value="1"/>
</dbReference>
<proteinExistence type="predicted"/>
<protein>
    <recommendedName>
        <fullName evidence="4">Zn(2)-C6 fungal-type domain-containing protein</fullName>
    </recommendedName>
</protein>
<dbReference type="SMART" id="SM00066">
    <property type="entry name" value="GAL4"/>
    <property type="match status" value="1"/>
</dbReference>
<keyword evidence="2" id="KW-0539">Nucleus</keyword>
<sequence>MSDYYHQYLPLVGDNRDPQELDPQDAHNQPLIPATPHGDTGLQMPPRFQSLGYFAGFPDPVLFQPSKTQSSRSRKKSVPGMDHVKHRRTRSGCYTCRSRRVKCDETHPICDRCRKGKRDCVYPEPPNSKGSTGPSPLRESSFSCRGSPDSPPDEAEEGTETGARLGSIPDEEPNQLPTPPGKSTTRSQKTNTALAFDSEGSTRRSSETPSLEGTKSASPSMSISTTASFTPYLQMPDPMLHMSSDRPDWSDLPPDFQFYLEYFCDNICVGHYSMNHDPDNFFRSFLPGIAVQNGNDALLNAVVGFAAYHYTVQNPNGKIEDFLQYYNRSVTLLLSSFRKREKQGVATLMTILQLATIETAMQSSTSCTLLTWYVRFDVSVGMMAGFETTLPREWFSATVQFSSLRLISTDMSLLYAKGGRGEMSSEDFSAEYRHITSRIYEWRNNLDPAITDSSYLVTDFGQKQPPKDDIVNPYKAGYLYEFPLFRTTTLIAEWNSIILMHNSQETMTMQQEPSDELNDCAMEICEIFETVEKWPAAPKGALLHLQPCLALAALFLPRDSRHYMWVRRKYALIEKLGYIFPYTMRARMAEVFRDPTIRAFADERNANPVSEQTENVREITAIFAKMRIDREEDRFPSPGDSSNPTH</sequence>
<dbReference type="PROSITE" id="PS00463">
    <property type="entry name" value="ZN2_CY6_FUNGAL_1"/>
    <property type="match status" value="1"/>
</dbReference>
<feature type="compositionally biased region" description="Polar residues" evidence="3">
    <location>
        <begin position="207"/>
        <end position="223"/>
    </location>
</feature>
<dbReference type="PROSITE" id="PS50048">
    <property type="entry name" value="ZN2_CY6_FUNGAL_2"/>
    <property type="match status" value="1"/>
</dbReference>
<feature type="region of interest" description="Disordered" evidence="3">
    <location>
        <begin position="64"/>
        <end position="85"/>
    </location>
</feature>
<feature type="region of interest" description="Disordered" evidence="3">
    <location>
        <begin position="1"/>
        <end position="47"/>
    </location>
</feature>
<evidence type="ECO:0000256" key="1">
    <source>
        <dbReference type="ARBA" id="ARBA00004123"/>
    </source>
</evidence>
<feature type="compositionally biased region" description="Polar residues" evidence="3">
    <location>
        <begin position="128"/>
        <end position="144"/>
    </location>
</feature>
<feature type="region of interest" description="Disordered" evidence="3">
    <location>
        <begin position="116"/>
        <end position="223"/>
    </location>
</feature>
<comment type="subcellular location">
    <subcellularLocation>
        <location evidence="1">Nucleus</location>
    </subcellularLocation>
</comment>
<accession>A0ABY0HKZ1</accession>
<dbReference type="InterPro" id="IPR021858">
    <property type="entry name" value="Fun_TF"/>
</dbReference>
<gene>
    <name evidence="5" type="ORF">DL762_001416</name>
</gene>
<evidence type="ECO:0000313" key="6">
    <source>
        <dbReference type="Proteomes" id="UP000294003"/>
    </source>
</evidence>
<reference evidence="5 6" key="1">
    <citation type="submission" date="2018-06" db="EMBL/GenBank/DDBJ databases">
        <title>Complete Genomes of Monosporascus.</title>
        <authorList>
            <person name="Robinson A.J."/>
            <person name="Natvig D.O."/>
        </authorList>
    </citation>
    <scope>NUCLEOTIDE SEQUENCE [LARGE SCALE GENOMIC DNA]</scope>
    <source>
        <strain evidence="5 6">CBS 609.92</strain>
    </source>
</reference>
<dbReference type="Gene3D" id="4.10.240.10">
    <property type="entry name" value="Zn(2)-C6 fungal-type DNA-binding domain"/>
    <property type="match status" value="1"/>
</dbReference>